<gene>
    <name evidence="1" type="ORF">PHISCL_11198</name>
</gene>
<dbReference type="Proteomes" id="UP000266188">
    <property type="component" value="Unassembled WGS sequence"/>
</dbReference>
<proteinExistence type="predicted"/>
<protein>
    <submittedName>
        <fullName evidence="1">Uncharacterized protein</fullName>
    </submittedName>
</protein>
<reference evidence="2" key="1">
    <citation type="submission" date="2017-02" db="EMBL/GenBank/DDBJ databases">
        <authorList>
            <person name="Tafer H."/>
            <person name="Lopandic K."/>
        </authorList>
    </citation>
    <scope>NUCLEOTIDE SEQUENCE [LARGE SCALE GENOMIC DNA]</scope>
    <source>
        <strain evidence="2">CBS 366.77</strain>
    </source>
</reference>
<dbReference type="AlphaFoldDB" id="A0A3A2ZER9"/>
<dbReference type="EMBL" id="MVGC01004740">
    <property type="protein sequence ID" value="RJE16465.1"/>
    <property type="molecule type" value="Genomic_DNA"/>
</dbReference>
<sequence>MFEVFVEAVLASTLDRVANKRGTPAGEDPTETFRSVDQSPSLEVALVEVGSTWRRHLTRSSGVTAV</sequence>
<comment type="caution">
    <text evidence="1">The sequence shown here is derived from an EMBL/GenBank/DDBJ whole genome shotgun (WGS) entry which is preliminary data.</text>
</comment>
<keyword evidence="2" id="KW-1185">Reference proteome</keyword>
<evidence type="ECO:0000313" key="1">
    <source>
        <dbReference type="EMBL" id="RJE16465.1"/>
    </source>
</evidence>
<accession>A0A3A2ZER9</accession>
<organism evidence="1 2">
    <name type="scientific">Aspergillus sclerotialis</name>
    <dbReference type="NCBI Taxonomy" id="2070753"/>
    <lineage>
        <taxon>Eukaryota</taxon>
        <taxon>Fungi</taxon>
        <taxon>Dikarya</taxon>
        <taxon>Ascomycota</taxon>
        <taxon>Pezizomycotina</taxon>
        <taxon>Eurotiomycetes</taxon>
        <taxon>Eurotiomycetidae</taxon>
        <taxon>Eurotiales</taxon>
        <taxon>Aspergillaceae</taxon>
        <taxon>Aspergillus</taxon>
        <taxon>Aspergillus subgen. Polypaecilum</taxon>
    </lineage>
</organism>
<name>A0A3A2ZER9_9EURO</name>
<evidence type="ECO:0000313" key="2">
    <source>
        <dbReference type="Proteomes" id="UP000266188"/>
    </source>
</evidence>